<dbReference type="PANTHER" id="PTHR23011">
    <property type="entry name" value="CYCLIC NUCLEOTIDE-BINDING DOMAIN CONTAINING PROTEIN"/>
    <property type="match status" value="1"/>
</dbReference>
<dbReference type="CDD" id="cd00038">
    <property type="entry name" value="CAP_ED"/>
    <property type="match status" value="1"/>
</dbReference>
<dbReference type="SMART" id="SM00100">
    <property type="entry name" value="cNMP"/>
    <property type="match status" value="1"/>
</dbReference>
<feature type="region of interest" description="Disordered" evidence="2">
    <location>
        <begin position="1"/>
        <end position="36"/>
    </location>
</feature>
<dbReference type="AlphaFoldDB" id="A0A0V0QZM1"/>
<dbReference type="Pfam" id="PF00027">
    <property type="entry name" value="cNMP_binding"/>
    <property type="match status" value="1"/>
</dbReference>
<feature type="coiled-coil region" evidence="1">
    <location>
        <begin position="39"/>
        <end position="66"/>
    </location>
</feature>
<name>A0A0V0QZM1_PSEPJ</name>
<dbReference type="SUPFAM" id="SSF51206">
    <property type="entry name" value="cAMP-binding domain-like"/>
    <property type="match status" value="2"/>
</dbReference>
<evidence type="ECO:0000256" key="2">
    <source>
        <dbReference type="SAM" id="MobiDB-lite"/>
    </source>
</evidence>
<feature type="compositionally biased region" description="Low complexity" evidence="2">
    <location>
        <begin position="1"/>
        <end position="15"/>
    </location>
</feature>
<dbReference type="OrthoDB" id="312042at2759"/>
<evidence type="ECO:0000259" key="3">
    <source>
        <dbReference type="PROSITE" id="PS50042"/>
    </source>
</evidence>
<dbReference type="PRINTS" id="PR00103">
    <property type="entry name" value="CAMPKINASE"/>
</dbReference>
<dbReference type="InParanoid" id="A0A0V0QZM1"/>
<sequence length="490" mass="57385">MNGQSQQNQNNQIQNELKQDRLQLSQQATSRSNQSNIVQDFSEQELEKIKIKIEEVKDEMQQNLIKLAFSQKNEPDQLYQLNKFVQKIDFLNKFIGANNPDMISMCKHLALKFFEKNQTIFKEGEMGENFYIIISGKVEIYVEKFNEEKKIKEKKVFVELGSGGSFGELALLFSSERRASVGCLEDSFCLVLHQRHFQKYLKFKTNKNSPFILDYFNQHEFFKNFNLTLPEKIQIVAKTEIKQYFSNSSILKQGQQADRLFFVKKGVVKVYKKILFKTVKVGGNLALKNYDGPTQQDIQDGNYKELQLEIDELYDDSFFPDYEFIHEKKCRYTVVTYTPCEILSIHFRDRDIFSQDQVKWLKKTAKAYPPDEKLRKVYLDSQQWKSFRSNLLTVLKSNSNLVKKIKGQSGAIFDRDLDLIQPKVNLELNLSDDSFNNSDDGENNEDRLKNDIFGIFDKNEQNSSNFIAENQQSESQEKNQKKQDGFIVKY</sequence>
<gene>
    <name evidence="4" type="ORF">PPERSA_11066</name>
</gene>
<dbReference type="PANTHER" id="PTHR23011:SF28">
    <property type="entry name" value="CYCLIC NUCLEOTIDE-BINDING DOMAIN CONTAINING PROTEIN"/>
    <property type="match status" value="1"/>
</dbReference>
<comment type="caution">
    <text evidence="4">The sequence shown here is derived from an EMBL/GenBank/DDBJ whole genome shotgun (WGS) entry which is preliminary data.</text>
</comment>
<accession>A0A0V0QZM1</accession>
<dbReference type="InterPro" id="IPR000595">
    <property type="entry name" value="cNMP-bd_dom"/>
</dbReference>
<keyword evidence="1" id="KW-0175">Coiled coil</keyword>
<feature type="compositionally biased region" description="Basic and acidic residues" evidence="2">
    <location>
        <begin position="475"/>
        <end position="484"/>
    </location>
</feature>
<dbReference type="InterPro" id="IPR014710">
    <property type="entry name" value="RmlC-like_jellyroll"/>
</dbReference>
<organism evidence="4 5">
    <name type="scientific">Pseudocohnilembus persalinus</name>
    <name type="common">Ciliate</name>
    <dbReference type="NCBI Taxonomy" id="266149"/>
    <lineage>
        <taxon>Eukaryota</taxon>
        <taxon>Sar</taxon>
        <taxon>Alveolata</taxon>
        <taxon>Ciliophora</taxon>
        <taxon>Intramacronucleata</taxon>
        <taxon>Oligohymenophorea</taxon>
        <taxon>Scuticociliatia</taxon>
        <taxon>Philasterida</taxon>
        <taxon>Pseudocohnilembidae</taxon>
        <taxon>Pseudocohnilembus</taxon>
    </lineage>
</organism>
<dbReference type="Gene3D" id="2.60.120.10">
    <property type="entry name" value="Jelly Rolls"/>
    <property type="match status" value="2"/>
</dbReference>
<feature type="domain" description="Cyclic nucleotide-binding" evidence="3">
    <location>
        <begin position="226"/>
        <end position="273"/>
    </location>
</feature>
<dbReference type="EMBL" id="LDAU01000082">
    <property type="protein sequence ID" value="KRX07517.1"/>
    <property type="molecule type" value="Genomic_DNA"/>
</dbReference>
<proteinExistence type="predicted"/>
<evidence type="ECO:0000313" key="4">
    <source>
        <dbReference type="EMBL" id="KRX07517.1"/>
    </source>
</evidence>
<dbReference type="InterPro" id="IPR018490">
    <property type="entry name" value="cNMP-bd_dom_sf"/>
</dbReference>
<keyword evidence="5" id="KW-1185">Reference proteome</keyword>
<evidence type="ECO:0000256" key="1">
    <source>
        <dbReference type="SAM" id="Coils"/>
    </source>
</evidence>
<feature type="compositionally biased region" description="Polar residues" evidence="2">
    <location>
        <begin position="22"/>
        <end position="36"/>
    </location>
</feature>
<dbReference type="PROSITE" id="PS50042">
    <property type="entry name" value="CNMP_BINDING_3"/>
    <property type="match status" value="2"/>
</dbReference>
<evidence type="ECO:0000313" key="5">
    <source>
        <dbReference type="Proteomes" id="UP000054937"/>
    </source>
</evidence>
<feature type="domain" description="Cyclic nucleotide-binding" evidence="3">
    <location>
        <begin position="93"/>
        <end position="201"/>
    </location>
</feature>
<reference evidence="4 5" key="1">
    <citation type="journal article" date="2015" name="Sci. Rep.">
        <title>Genome of the facultative scuticociliatosis pathogen Pseudocohnilembus persalinus provides insight into its virulence through horizontal gene transfer.</title>
        <authorList>
            <person name="Xiong J."/>
            <person name="Wang G."/>
            <person name="Cheng J."/>
            <person name="Tian M."/>
            <person name="Pan X."/>
            <person name="Warren A."/>
            <person name="Jiang C."/>
            <person name="Yuan D."/>
            <person name="Miao W."/>
        </authorList>
    </citation>
    <scope>NUCLEOTIDE SEQUENCE [LARGE SCALE GENOMIC DNA]</scope>
    <source>
        <strain evidence="4">36N120E</strain>
    </source>
</reference>
<feature type="region of interest" description="Disordered" evidence="2">
    <location>
        <begin position="468"/>
        <end position="490"/>
    </location>
</feature>
<dbReference type="Proteomes" id="UP000054937">
    <property type="component" value="Unassembled WGS sequence"/>
</dbReference>
<dbReference type="OMA" id="VYIINEM"/>
<protein>
    <submittedName>
        <fullName evidence="4">Cyclic nucleotide-binding protein</fullName>
    </submittedName>
</protein>